<evidence type="ECO:0000313" key="3">
    <source>
        <dbReference type="Proteomes" id="UP000886740"/>
    </source>
</evidence>
<evidence type="ECO:0000313" key="2">
    <source>
        <dbReference type="EMBL" id="HIX74436.1"/>
    </source>
</evidence>
<organism evidence="2 3">
    <name type="scientific">Candidatus Parabacteroides intestinipullorum</name>
    <dbReference type="NCBI Taxonomy" id="2838723"/>
    <lineage>
        <taxon>Bacteria</taxon>
        <taxon>Pseudomonadati</taxon>
        <taxon>Bacteroidota</taxon>
        <taxon>Bacteroidia</taxon>
        <taxon>Bacteroidales</taxon>
        <taxon>Tannerellaceae</taxon>
        <taxon>Parabacteroides</taxon>
    </lineage>
</organism>
<evidence type="ECO:0000259" key="1">
    <source>
        <dbReference type="Pfam" id="PF13084"/>
    </source>
</evidence>
<sequence length="486" mass="54949">MAFLAAFLGTASFSFAQRFPMEGARIYYDDSVRVISPKPWKAVAEVAALNLGVWGFDRFVMNEDFARINWQTIKSNFRTGPVWDTDKFSTNLVAHPYHGSLYYNAARSNGMNFWQSIPFTAGGSLMWEFFMEAEPPSINDMLATTFGGIELGEITFRLSDLFIDDRTTGLERVGREVLAGLVSPVRGINRLISGDAWRKSPSKGRSFSSVPVLFMLSAGPRFLAEQERPGSGMAGMEVGLRLDYGDPFNDDYYQPYEWFILRGGFDFFSSQPLISQVSAIGALWGKKVWEKGSRRLAAGVFQHFDYYDSALKEGSGQSSVPYRISQTAALGPGLIYYKNGDHDKVDVFATFYANAIGLGASLSDYLQLEERDYNLGSGYSVKSYAGVVYDKRWSFQLDLENYHIFTWKGYEPGLDWDNTDLTTLNVQGEKSNARLTVFSATFAYASRQGWSLAWSNRFFSRHTKYKYFEDVESSTYDIKLSLGWRF</sequence>
<comment type="caution">
    <text evidence="2">The sequence shown here is derived from an EMBL/GenBank/DDBJ whole genome shotgun (WGS) entry which is preliminary data.</text>
</comment>
<feature type="domain" description="DUF3943" evidence="1">
    <location>
        <begin position="80"/>
        <end position="185"/>
    </location>
</feature>
<protein>
    <submittedName>
        <fullName evidence="2">DUF3943 domain-containing protein</fullName>
    </submittedName>
</protein>
<proteinExistence type="predicted"/>
<reference evidence="2" key="2">
    <citation type="submission" date="2021-04" db="EMBL/GenBank/DDBJ databases">
        <authorList>
            <person name="Gilroy R."/>
        </authorList>
    </citation>
    <scope>NUCLEOTIDE SEQUENCE</scope>
    <source>
        <strain evidence="2">ChiGjej6B6-14162</strain>
    </source>
</reference>
<dbReference type="InterPro" id="IPR025079">
    <property type="entry name" value="DUF3943"/>
</dbReference>
<dbReference type="EMBL" id="DXEL01000040">
    <property type="protein sequence ID" value="HIX74436.1"/>
    <property type="molecule type" value="Genomic_DNA"/>
</dbReference>
<dbReference type="Pfam" id="PF13084">
    <property type="entry name" value="DUF3943"/>
    <property type="match status" value="1"/>
</dbReference>
<reference evidence="2" key="1">
    <citation type="journal article" date="2021" name="PeerJ">
        <title>Extensive microbial diversity within the chicken gut microbiome revealed by metagenomics and culture.</title>
        <authorList>
            <person name="Gilroy R."/>
            <person name="Ravi A."/>
            <person name="Getino M."/>
            <person name="Pursley I."/>
            <person name="Horton D.L."/>
            <person name="Alikhan N.F."/>
            <person name="Baker D."/>
            <person name="Gharbi K."/>
            <person name="Hall N."/>
            <person name="Watson M."/>
            <person name="Adriaenssens E.M."/>
            <person name="Foster-Nyarko E."/>
            <person name="Jarju S."/>
            <person name="Secka A."/>
            <person name="Antonio M."/>
            <person name="Oren A."/>
            <person name="Chaudhuri R.R."/>
            <person name="La Ragione R."/>
            <person name="Hildebrand F."/>
            <person name="Pallen M.J."/>
        </authorList>
    </citation>
    <scope>NUCLEOTIDE SEQUENCE</scope>
    <source>
        <strain evidence="2">ChiGjej6B6-14162</strain>
    </source>
</reference>
<accession>A0A9D1X8C9</accession>
<dbReference type="AlphaFoldDB" id="A0A9D1X8C9"/>
<name>A0A9D1X8C9_9BACT</name>
<dbReference type="Proteomes" id="UP000886740">
    <property type="component" value="Unassembled WGS sequence"/>
</dbReference>
<gene>
    <name evidence="2" type="ORF">H9977_05325</name>
</gene>